<evidence type="ECO:0000256" key="2">
    <source>
        <dbReference type="SAM" id="Phobius"/>
    </source>
</evidence>
<feature type="compositionally biased region" description="Pro residues" evidence="1">
    <location>
        <begin position="246"/>
        <end position="257"/>
    </location>
</feature>
<sequence length="407" mass="43038">MPVSLDILLFWAGLVITLTGLVVFVLGRSKSDAAKQGDNRFEAFGIKIDVSNPSLLLVILGVVMMLVPKMIPQQGQDPTAQPTSLEPAATGAAAPLAITAPPPATSPEPVPASAEVPQETRAAAPVQPPAGERDDAPVVRMAGTGPGVPVEMAESLPAGTAGLTVDQPPQAPVAPPPPGKQSPAAVPAPSRERSPAVTEAPRAGGEAGTPKPVQERPTAARQSDPKIGSARPAPVRTLARAKPVEPESPPPATPPRPRTVVLLARADADSRAGITGETHASFTRKLAAEMERRLDDQRAADLVSRREKVSDLRDYLRDDGERLQLCDRFGTELLLIGDLSIPFAMGNVESAYWPDLGLYLVDCGRRVTRQRTESHLAPRYDDSFPFQVAIGRTLSSFLEANGDLLAR</sequence>
<gene>
    <name evidence="3" type="ORF">ENI96_07900</name>
</gene>
<accession>A0A831RPK0</accession>
<evidence type="ECO:0000256" key="1">
    <source>
        <dbReference type="SAM" id="MobiDB-lite"/>
    </source>
</evidence>
<dbReference type="EMBL" id="DRKP01000088">
    <property type="protein sequence ID" value="HEB96339.1"/>
    <property type="molecule type" value="Genomic_DNA"/>
</dbReference>
<dbReference type="Proteomes" id="UP000886251">
    <property type="component" value="Unassembled WGS sequence"/>
</dbReference>
<protein>
    <submittedName>
        <fullName evidence="3">Uncharacterized protein</fullName>
    </submittedName>
</protein>
<reference evidence="3" key="1">
    <citation type="journal article" date="2020" name="mSystems">
        <title>Genome- and Community-Level Interaction Insights into Carbon Utilization and Element Cycling Functions of Hydrothermarchaeota in Hydrothermal Sediment.</title>
        <authorList>
            <person name="Zhou Z."/>
            <person name="Liu Y."/>
            <person name="Xu W."/>
            <person name="Pan J."/>
            <person name="Luo Z.H."/>
            <person name="Li M."/>
        </authorList>
    </citation>
    <scope>NUCLEOTIDE SEQUENCE [LARGE SCALE GENOMIC DNA]</scope>
    <source>
        <strain evidence="3">HyVt-443</strain>
    </source>
</reference>
<evidence type="ECO:0000313" key="3">
    <source>
        <dbReference type="EMBL" id="HEB96339.1"/>
    </source>
</evidence>
<feature type="region of interest" description="Disordered" evidence="1">
    <location>
        <begin position="97"/>
        <end position="258"/>
    </location>
</feature>
<keyword evidence="2" id="KW-0812">Transmembrane</keyword>
<feature type="compositionally biased region" description="Pro residues" evidence="1">
    <location>
        <begin position="169"/>
        <end position="180"/>
    </location>
</feature>
<organism evidence="3">
    <name type="scientific">Sedimenticola thiotaurini</name>
    <dbReference type="NCBI Taxonomy" id="1543721"/>
    <lineage>
        <taxon>Bacteria</taxon>
        <taxon>Pseudomonadati</taxon>
        <taxon>Pseudomonadota</taxon>
        <taxon>Gammaproteobacteria</taxon>
        <taxon>Chromatiales</taxon>
        <taxon>Sedimenticolaceae</taxon>
        <taxon>Sedimenticola</taxon>
    </lineage>
</organism>
<feature type="transmembrane region" description="Helical" evidence="2">
    <location>
        <begin position="48"/>
        <end position="67"/>
    </location>
</feature>
<keyword evidence="2" id="KW-1133">Transmembrane helix</keyword>
<feature type="transmembrane region" description="Helical" evidence="2">
    <location>
        <begin position="6"/>
        <end position="27"/>
    </location>
</feature>
<name>A0A831RPK0_9GAMM</name>
<dbReference type="AlphaFoldDB" id="A0A831RPK0"/>
<proteinExistence type="predicted"/>
<comment type="caution">
    <text evidence="3">The sequence shown here is derived from an EMBL/GenBank/DDBJ whole genome shotgun (WGS) entry which is preliminary data.</text>
</comment>
<keyword evidence="2" id="KW-0472">Membrane</keyword>
<feature type="compositionally biased region" description="Pro residues" evidence="1">
    <location>
        <begin position="100"/>
        <end position="110"/>
    </location>
</feature>